<feature type="region of interest" description="Disordered" evidence="1">
    <location>
        <begin position="62"/>
        <end position="121"/>
    </location>
</feature>
<protein>
    <submittedName>
        <fullName evidence="4">Uncharacterized protein</fullName>
    </submittedName>
</protein>
<reference evidence="4" key="1">
    <citation type="submission" date="2023-06" db="EMBL/GenBank/DDBJ databases">
        <title>Survivors Of The Sea: Transcriptome response of Skeletonema marinoi to long-term dormancy.</title>
        <authorList>
            <person name="Pinder M.I.M."/>
            <person name="Kourtchenko O."/>
            <person name="Robertson E.K."/>
            <person name="Larsson T."/>
            <person name="Maumus F."/>
            <person name="Osuna-Cruz C.M."/>
            <person name="Vancaester E."/>
            <person name="Stenow R."/>
            <person name="Vandepoele K."/>
            <person name="Ploug H."/>
            <person name="Bruchert V."/>
            <person name="Godhe A."/>
            <person name="Topel M."/>
        </authorList>
    </citation>
    <scope>NUCLEOTIDE SEQUENCE</scope>
    <source>
        <strain evidence="4">R05AC</strain>
    </source>
</reference>
<sequence>MKYQRAAIILATTAVLSIYPLGRSDALDTTKHNGGVSKPPISSPIMYGYCIGCVALMAHTSGNTEPSSTKTVSSSIEMVKTKQSSRRSVGLDHSTSAKKLLLPSSTNTPPSSGEHHTPHNATGHRLQSLVNLHHQLNLIMISRSMHNKQELFLQDLIALSLFLVAVAIGFAWSNNNKDEEEHGDGCTSTSAERNKFDLISKRLLSDDFNGIGLTPTDDEEEDVQEQEVKKDVTQDASLLPPVVGSNTAEPQWTLRYRGEWEPLHPINAEDEQNAIEKEQVIILTKPIRNNNAKIIKSILTGSASNTSECSSALKVTKRVSFQEDVAQDEEEVTSVSSVTKKSRKGLWLKLSLANLCEMKSRE</sequence>
<feature type="chain" id="PRO_5042096266" evidence="3">
    <location>
        <begin position="27"/>
        <end position="362"/>
    </location>
</feature>
<keyword evidence="2" id="KW-0812">Transmembrane</keyword>
<keyword evidence="2" id="KW-1133">Transmembrane helix</keyword>
<accession>A0AAD8XVI7</accession>
<keyword evidence="3" id="KW-0732">Signal</keyword>
<feature type="compositionally biased region" description="Low complexity" evidence="1">
    <location>
        <begin position="100"/>
        <end position="112"/>
    </location>
</feature>
<proteinExistence type="predicted"/>
<dbReference type="AlphaFoldDB" id="A0AAD8XVI7"/>
<evidence type="ECO:0000256" key="3">
    <source>
        <dbReference type="SAM" id="SignalP"/>
    </source>
</evidence>
<name>A0AAD8XVI7_9STRA</name>
<dbReference type="EMBL" id="JATAAI010000040">
    <property type="protein sequence ID" value="KAK1734270.1"/>
    <property type="molecule type" value="Genomic_DNA"/>
</dbReference>
<organism evidence="4 5">
    <name type="scientific">Skeletonema marinoi</name>
    <dbReference type="NCBI Taxonomy" id="267567"/>
    <lineage>
        <taxon>Eukaryota</taxon>
        <taxon>Sar</taxon>
        <taxon>Stramenopiles</taxon>
        <taxon>Ochrophyta</taxon>
        <taxon>Bacillariophyta</taxon>
        <taxon>Coscinodiscophyceae</taxon>
        <taxon>Thalassiosirophycidae</taxon>
        <taxon>Thalassiosirales</taxon>
        <taxon>Skeletonemataceae</taxon>
        <taxon>Skeletonema</taxon>
        <taxon>Skeletonema marinoi-dohrnii complex</taxon>
    </lineage>
</organism>
<feature type="transmembrane region" description="Helical" evidence="2">
    <location>
        <begin position="151"/>
        <end position="172"/>
    </location>
</feature>
<keyword evidence="5" id="KW-1185">Reference proteome</keyword>
<evidence type="ECO:0000313" key="4">
    <source>
        <dbReference type="EMBL" id="KAK1734270.1"/>
    </source>
</evidence>
<keyword evidence="2" id="KW-0472">Membrane</keyword>
<evidence type="ECO:0000256" key="1">
    <source>
        <dbReference type="SAM" id="MobiDB-lite"/>
    </source>
</evidence>
<gene>
    <name evidence="4" type="ORF">QTG54_015037</name>
</gene>
<comment type="caution">
    <text evidence="4">The sequence shown here is derived from an EMBL/GenBank/DDBJ whole genome shotgun (WGS) entry which is preliminary data.</text>
</comment>
<dbReference type="Proteomes" id="UP001224775">
    <property type="component" value="Unassembled WGS sequence"/>
</dbReference>
<feature type="compositionally biased region" description="Polar residues" evidence="1">
    <location>
        <begin position="62"/>
        <end position="76"/>
    </location>
</feature>
<evidence type="ECO:0000256" key="2">
    <source>
        <dbReference type="SAM" id="Phobius"/>
    </source>
</evidence>
<feature type="signal peptide" evidence="3">
    <location>
        <begin position="1"/>
        <end position="26"/>
    </location>
</feature>
<evidence type="ECO:0000313" key="5">
    <source>
        <dbReference type="Proteomes" id="UP001224775"/>
    </source>
</evidence>